<keyword evidence="1" id="KW-0472">Membrane</keyword>
<evidence type="ECO:0008006" key="4">
    <source>
        <dbReference type="Google" id="ProtNLM"/>
    </source>
</evidence>
<dbReference type="EMBL" id="CP002691">
    <property type="protein sequence ID" value="AEE52936.1"/>
    <property type="molecule type" value="Genomic_DNA"/>
</dbReference>
<dbReference type="PANTHER" id="PTHR43471">
    <property type="entry name" value="ABC TRANSPORTER PERMEASE"/>
    <property type="match status" value="1"/>
</dbReference>
<dbReference type="STRING" id="760192.Halhy_5110"/>
<accession>F4L3F9</accession>
<evidence type="ECO:0000313" key="2">
    <source>
        <dbReference type="EMBL" id="AEE52936.1"/>
    </source>
</evidence>
<organism evidence="2 3">
    <name type="scientific">Haliscomenobacter hydrossis (strain ATCC 27775 / DSM 1100 / LMG 10767 / O)</name>
    <dbReference type="NCBI Taxonomy" id="760192"/>
    <lineage>
        <taxon>Bacteria</taxon>
        <taxon>Pseudomonadati</taxon>
        <taxon>Bacteroidota</taxon>
        <taxon>Saprospiria</taxon>
        <taxon>Saprospirales</taxon>
        <taxon>Haliscomenobacteraceae</taxon>
        <taxon>Haliscomenobacter</taxon>
    </lineage>
</organism>
<name>F4L3F9_HALH1</name>
<reference key="2">
    <citation type="submission" date="2011-04" db="EMBL/GenBank/DDBJ databases">
        <title>Complete sequence of chromosome of Haliscomenobacter hydrossis DSM 1100.</title>
        <authorList>
            <consortium name="US DOE Joint Genome Institute (JGI-PGF)"/>
            <person name="Lucas S."/>
            <person name="Han J."/>
            <person name="Lapidus A."/>
            <person name="Bruce D."/>
            <person name="Goodwin L."/>
            <person name="Pitluck S."/>
            <person name="Peters L."/>
            <person name="Kyrpides N."/>
            <person name="Mavromatis K."/>
            <person name="Ivanova N."/>
            <person name="Ovchinnikova G."/>
            <person name="Pagani I."/>
            <person name="Daligault H."/>
            <person name="Detter J.C."/>
            <person name="Han C."/>
            <person name="Land M."/>
            <person name="Hauser L."/>
            <person name="Markowitz V."/>
            <person name="Cheng J.-F."/>
            <person name="Hugenholtz P."/>
            <person name="Woyke T."/>
            <person name="Wu D."/>
            <person name="Verbarg S."/>
            <person name="Frueling A."/>
            <person name="Brambilla E."/>
            <person name="Klenk H.-P."/>
            <person name="Eisen J.A."/>
        </authorList>
    </citation>
    <scope>NUCLEOTIDE SEQUENCE</scope>
    <source>
        <strain>DSM 1100</strain>
    </source>
</reference>
<keyword evidence="1" id="KW-1133">Transmembrane helix</keyword>
<dbReference type="HOGENOM" id="CLU_042403_1_0_10"/>
<evidence type="ECO:0000313" key="3">
    <source>
        <dbReference type="Proteomes" id="UP000008461"/>
    </source>
</evidence>
<protein>
    <recommendedName>
        <fullName evidence="4">ABC-2 type transporter</fullName>
    </recommendedName>
</protein>
<dbReference type="RefSeq" id="WP_013767471.1">
    <property type="nucleotide sequence ID" value="NC_015510.1"/>
</dbReference>
<dbReference type="InterPro" id="IPR021913">
    <property type="entry name" value="DUF3526"/>
</dbReference>
<reference evidence="2 3" key="1">
    <citation type="journal article" date="2011" name="Stand. Genomic Sci.">
        <title>Complete genome sequence of Haliscomenobacter hydrossis type strain (O).</title>
        <authorList>
            <consortium name="US DOE Joint Genome Institute (JGI-PGF)"/>
            <person name="Daligault H."/>
            <person name="Lapidus A."/>
            <person name="Zeytun A."/>
            <person name="Nolan M."/>
            <person name="Lucas S."/>
            <person name="Del Rio T.G."/>
            <person name="Tice H."/>
            <person name="Cheng J.F."/>
            <person name="Tapia R."/>
            <person name="Han C."/>
            <person name="Goodwin L."/>
            <person name="Pitluck S."/>
            <person name="Liolios K."/>
            <person name="Pagani I."/>
            <person name="Ivanova N."/>
            <person name="Huntemann M."/>
            <person name="Mavromatis K."/>
            <person name="Mikhailova N."/>
            <person name="Pati A."/>
            <person name="Chen A."/>
            <person name="Palaniappan K."/>
            <person name="Land M."/>
            <person name="Hauser L."/>
            <person name="Brambilla E.M."/>
            <person name="Rohde M."/>
            <person name="Verbarg S."/>
            <person name="Goker M."/>
            <person name="Bristow J."/>
            <person name="Eisen J.A."/>
            <person name="Markowitz V."/>
            <person name="Hugenholtz P."/>
            <person name="Kyrpides N.C."/>
            <person name="Klenk H.P."/>
            <person name="Woyke T."/>
        </authorList>
    </citation>
    <scope>NUCLEOTIDE SEQUENCE [LARGE SCALE GENOMIC DNA]</scope>
    <source>
        <strain evidence="3">ATCC 27775 / DSM 1100 / LMG 10767 / O</strain>
    </source>
</reference>
<dbReference type="GO" id="GO:0140359">
    <property type="term" value="F:ABC-type transporter activity"/>
    <property type="evidence" value="ECO:0007669"/>
    <property type="project" value="InterPro"/>
</dbReference>
<evidence type="ECO:0000256" key="1">
    <source>
        <dbReference type="SAM" id="Phobius"/>
    </source>
</evidence>
<dbReference type="KEGG" id="hhy:Halhy_5110"/>
<keyword evidence="3" id="KW-1185">Reference proteome</keyword>
<dbReference type="OrthoDB" id="6016419at2"/>
<dbReference type="eggNOG" id="COG1277">
    <property type="taxonomic scope" value="Bacteria"/>
</dbReference>
<dbReference type="Proteomes" id="UP000008461">
    <property type="component" value="Chromosome"/>
</dbReference>
<feature type="transmembrane region" description="Helical" evidence="1">
    <location>
        <begin position="229"/>
        <end position="253"/>
    </location>
</feature>
<gene>
    <name evidence="2" type="ordered locus">Halhy_5110</name>
</gene>
<dbReference type="Pfam" id="PF12040">
    <property type="entry name" value="DUF3526"/>
    <property type="match status" value="1"/>
</dbReference>
<feature type="transmembrane region" description="Helical" evidence="1">
    <location>
        <begin position="265"/>
        <end position="290"/>
    </location>
</feature>
<sequence>MRNFYFIAFYDWLMLRANKMLLSCFALLALFVAFAFWTGQQRVAFHQTTLAKVKATEKKLFAEKRQLVADLEQSGQPFTGNSHRNPTEPNGAANSAANRYFSLAPTPLAVVAVGQSDLRAYYYKFGLHKKQALYHGEEIENASILYNGHFDLAFVITFLLPLLIIALSFNVVASEKERGTLPLILAGTTPLRSVALNKFVFRFGVLSIFFSGLVLSGLALAGISIGQEAAGIAALLGVTTAYAAFWFGLSFGVNSQGRGSGFNAAVLVGVWLALLVVLPALLSVAANAYYPMPSRVELIAETREASEEAKKNGAQILAQYFEDHPELAAQGSKPVDTKNFAANSLMVNLEVEKAIRPLEEKFEVQKDKQARLVAQWRFVSPAIFVQQMLENIAATGDAHYLDFEQQMLNAHAKYRAFFTQKIIKQEKMRAADYDLVPQSQYTHSPGLVRATRAGFWDILWLLGAGFIAIIWGLLQVAPQKMAEPRWIEA</sequence>
<dbReference type="GO" id="GO:0005886">
    <property type="term" value="C:plasma membrane"/>
    <property type="evidence" value="ECO:0007669"/>
    <property type="project" value="UniProtKB-SubCell"/>
</dbReference>
<proteinExistence type="predicted"/>
<feature type="transmembrane region" description="Helical" evidence="1">
    <location>
        <begin position="458"/>
        <end position="477"/>
    </location>
</feature>
<dbReference type="Pfam" id="PF12679">
    <property type="entry name" value="ABC2_membrane_2"/>
    <property type="match status" value="1"/>
</dbReference>
<dbReference type="AlphaFoldDB" id="F4L3F9"/>
<feature type="transmembrane region" description="Helical" evidence="1">
    <location>
        <begin position="199"/>
        <end position="223"/>
    </location>
</feature>
<dbReference type="PANTHER" id="PTHR43471:SF14">
    <property type="entry name" value="ABC-2 TYPE TRANSPORT SYSTEM PERMEASE PROTEIN"/>
    <property type="match status" value="1"/>
</dbReference>
<feature type="transmembrane region" description="Helical" evidence="1">
    <location>
        <begin position="152"/>
        <end position="173"/>
    </location>
</feature>
<keyword evidence="1" id="KW-0812">Transmembrane</keyword>